<evidence type="ECO:0000313" key="4">
    <source>
        <dbReference type="Proteomes" id="UP000218811"/>
    </source>
</evidence>
<dbReference type="InterPro" id="IPR000717">
    <property type="entry name" value="PCI_dom"/>
</dbReference>
<sequence length="85" mass="9856">MAFQMIAKEIQLPLDRVEHLLMKALSLKLIWGSLDQVDPRAHITWVQPHMLSWQQIGQLAQRLETWGQKLHKVEEHIAPEVLVTG</sequence>
<comment type="similarity">
    <text evidence="1">Belongs to the proteasome subunit S11 family.</text>
</comment>
<dbReference type="PANTHER" id="PTHR10539">
    <property type="entry name" value="26S PROTEASOME NON-ATPASE REGULATORY SUBUNIT 13"/>
    <property type="match status" value="1"/>
</dbReference>
<name>A0A2H3JB68_WOLCO</name>
<dbReference type="Proteomes" id="UP000218811">
    <property type="component" value="Unassembled WGS sequence"/>
</dbReference>
<dbReference type="AlphaFoldDB" id="A0A2H3JB68"/>
<dbReference type="GO" id="GO:0006511">
    <property type="term" value="P:ubiquitin-dependent protein catabolic process"/>
    <property type="evidence" value="ECO:0007669"/>
    <property type="project" value="TreeGrafter"/>
</dbReference>
<dbReference type="EMBL" id="KB467998">
    <property type="protein sequence ID" value="PCH39480.1"/>
    <property type="molecule type" value="Genomic_DNA"/>
</dbReference>
<organism evidence="3 4">
    <name type="scientific">Wolfiporia cocos (strain MD-104)</name>
    <name type="common">Brown rot fungus</name>
    <dbReference type="NCBI Taxonomy" id="742152"/>
    <lineage>
        <taxon>Eukaryota</taxon>
        <taxon>Fungi</taxon>
        <taxon>Dikarya</taxon>
        <taxon>Basidiomycota</taxon>
        <taxon>Agaricomycotina</taxon>
        <taxon>Agaricomycetes</taxon>
        <taxon>Polyporales</taxon>
        <taxon>Phaeolaceae</taxon>
        <taxon>Wolfiporia</taxon>
    </lineage>
</organism>
<dbReference type="InterPro" id="IPR036390">
    <property type="entry name" value="WH_DNA-bd_sf"/>
</dbReference>
<dbReference type="SUPFAM" id="SSF46785">
    <property type="entry name" value="Winged helix' DNA-binding domain"/>
    <property type="match status" value="1"/>
</dbReference>
<feature type="domain" description="PCI" evidence="2">
    <location>
        <begin position="3"/>
        <end position="38"/>
    </location>
</feature>
<dbReference type="GO" id="GO:0005198">
    <property type="term" value="F:structural molecule activity"/>
    <property type="evidence" value="ECO:0007669"/>
    <property type="project" value="TreeGrafter"/>
</dbReference>
<accession>A0A2H3JB68</accession>
<dbReference type="GO" id="GO:0005829">
    <property type="term" value="C:cytosol"/>
    <property type="evidence" value="ECO:0007669"/>
    <property type="project" value="TreeGrafter"/>
</dbReference>
<dbReference type="Pfam" id="PF01399">
    <property type="entry name" value="PCI"/>
    <property type="match status" value="1"/>
</dbReference>
<evidence type="ECO:0000259" key="2">
    <source>
        <dbReference type="Pfam" id="PF01399"/>
    </source>
</evidence>
<protein>
    <recommendedName>
        <fullName evidence="2">PCI domain-containing protein</fullName>
    </recommendedName>
</protein>
<dbReference type="OrthoDB" id="2917465at2759"/>
<dbReference type="InterPro" id="IPR035298">
    <property type="entry name" value="PSMD13"/>
</dbReference>
<keyword evidence="4" id="KW-1185">Reference proteome</keyword>
<dbReference type="PANTHER" id="PTHR10539:SF0">
    <property type="entry name" value="26S PROTEASOME NON-ATPASE REGULATORY SUBUNIT 13"/>
    <property type="match status" value="1"/>
</dbReference>
<gene>
    <name evidence="3" type="ORF">WOLCODRAFT_167983</name>
</gene>
<dbReference type="GO" id="GO:0008541">
    <property type="term" value="C:proteasome regulatory particle, lid subcomplex"/>
    <property type="evidence" value="ECO:0007669"/>
    <property type="project" value="TreeGrafter"/>
</dbReference>
<dbReference type="STRING" id="742152.A0A2H3JB68"/>
<proteinExistence type="inferred from homology"/>
<evidence type="ECO:0000313" key="3">
    <source>
        <dbReference type="EMBL" id="PCH39480.1"/>
    </source>
</evidence>
<dbReference type="GO" id="GO:0005634">
    <property type="term" value="C:nucleus"/>
    <property type="evidence" value="ECO:0007669"/>
    <property type="project" value="TreeGrafter"/>
</dbReference>
<reference evidence="3 4" key="1">
    <citation type="journal article" date="2012" name="Science">
        <title>The Paleozoic origin of enzymatic lignin decomposition reconstructed from 31 fungal genomes.</title>
        <authorList>
            <person name="Floudas D."/>
            <person name="Binder M."/>
            <person name="Riley R."/>
            <person name="Barry K."/>
            <person name="Blanchette R.A."/>
            <person name="Henrissat B."/>
            <person name="Martinez A.T."/>
            <person name="Otillar R."/>
            <person name="Spatafora J.W."/>
            <person name="Yadav J.S."/>
            <person name="Aerts A."/>
            <person name="Benoit I."/>
            <person name="Boyd A."/>
            <person name="Carlson A."/>
            <person name="Copeland A."/>
            <person name="Coutinho P.M."/>
            <person name="de Vries R.P."/>
            <person name="Ferreira P."/>
            <person name="Findley K."/>
            <person name="Foster B."/>
            <person name="Gaskell J."/>
            <person name="Glotzer D."/>
            <person name="Gorecki P."/>
            <person name="Heitman J."/>
            <person name="Hesse C."/>
            <person name="Hori C."/>
            <person name="Igarashi K."/>
            <person name="Jurgens J.A."/>
            <person name="Kallen N."/>
            <person name="Kersten P."/>
            <person name="Kohler A."/>
            <person name="Kuees U."/>
            <person name="Kumar T.K.A."/>
            <person name="Kuo A."/>
            <person name="LaButti K."/>
            <person name="Larrondo L.F."/>
            <person name="Lindquist E."/>
            <person name="Ling A."/>
            <person name="Lombard V."/>
            <person name="Lucas S."/>
            <person name="Lundell T."/>
            <person name="Martin R."/>
            <person name="McLaughlin D.J."/>
            <person name="Morgenstern I."/>
            <person name="Morin E."/>
            <person name="Murat C."/>
            <person name="Nagy L.G."/>
            <person name="Nolan M."/>
            <person name="Ohm R.A."/>
            <person name="Patyshakuliyeva A."/>
            <person name="Rokas A."/>
            <person name="Ruiz-Duenas F.J."/>
            <person name="Sabat G."/>
            <person name="Salamov A."/>
            <person name="Samejima M."/>
            <person name="Schmutz J."/>
            <person name="Slot J.C."/>
            <person name="St John F."/>
            <person name="Stenlid J."/>
            <person name="Sun H."/>
            <person name="Sun S."/>
            <person name="Syed K."/>
            <person name="Tsang A."/>
            <person name="Wiebenga A."/>
            <person name="Young D."/>
            <person name="Pisabarro A."/>
            <person name="Eastwood D.C."/>
            <person name="Martin F."/>
            <person name="Cullen D."/>
            <person name="Grigoriev I.V."/>
            <person name="Hibbett D.S."/>
        </authorList>
    </citation>
    <scope>NUCLEOTIDE SEQUENCE [LARGE SCALE GENOMIC DNA]</scope>
    <source>
        <strain evidence="3 4">MD-104</strain>
    </source>
</reference>
<evidence type="ECO:0000256" key="1">
    <source>
        <dbReference type="ARBA" id="ARBA00006207"/>
    </source>
</evidence>